<dbReference type="Proteomes" id="UP000031473">
    <property type="component" value="Unassembled WGS sequence"/>
</dbReference>
<dbReference type="Gene3D" id="3.90.1140.10">
    <property type="entry name" value="Cyclic phosphodiesterase"/>
    <property type="match status" value="1"/>
</dbReference>
<keyword evidence="2" id="KW-1185">Reference proteome</keyword>
<accession>A0A0C1D7X8</accession>
<dbReference type="InterPro" id="IPR009097">
    <property type="entry name" value="Cyclic_Pdiesterase"/>
</dbReference>
<protein>
    <recommendedName>
        <fullName evidence="3">2'-5' RNA ligase</fullName>
    </recommendedName>
</protein>
<evidence type="ECO:0000313" key="2">
    <source>
        <dbReference type="Proteomes" id="UP000031473"/>
    </source>
</evidence>
<dbReference type="RefSeq" id="WP_039349777.1">
    <property type="nucleotide sequence ID" value="NZ_FOLA01000002.1"/>
</dbReference>
<dbReference type="InterPro" id="IPR050580">
    <property type="entry name" value="2H_phosphoesterase_YjcG-like"/>
</dbReference>
<evidence type="ECO:0008006" key="3">
    <source>
        <dbReference type="Google" id="ProtNLM"/>
    </source>
</evidence>
<dbReference type="EMBL" id="JSYL01000002">
    <property type="protein sequence ID" value="KIA89990.1"/>
    <property type="molecule type" value="Genomic_DNA"/>
</dbReference>
<reference evidence="1 2" key="1">
    <citation type="submission" date="2014-10" db="EMBL/GenBank/DDBJ databases">
        <title>Kaistella jeonii genome.</title>
        <authorList>
            <person name="Clayton J.T."/>
            <person name="Newman J.D."/>
        </authorList>
    </citation>
    <scope>NUCLEOTIDE SEQUENCE [LARGE SCALE GENOMIC DNA]</scope>
    <source>
        <strain evidence="1 2">DSM 17048</strain>
    </source>
</reference>
<dbReference type="PANTHER" id="PTHR40037">
    <property type="entry name" value="PHOSPHOESTERASE YJCG-RELATED"/>
    <property type="match status" value="1"/>
</dbReference>
<dbReference type="PANTHER" id="PTHR40037:SF1">
    <property type="entry name" value="PHOSPHOESTERASE SAOUHSC_00951-RELATED"/>
    <property type="match status" value="1"/>
</dbReference>
<organism evidence="1 2">
    <name type="scientific">Kaistella jeonii</name>
    <dbReference type="NCBI Taxonomy" id="266749"/>
    <lineage>
        <taxon>Bacteria</taxon>
        <taxon>Pseudomonadati</taxon>
        <taxon>Bacteroidota</taxon>
        <taxon>Flavobacteriia</taxon>
        <taxon>Flavobacteriales</taxon>
        <taxon>Weeksellaceae</taxon>
        <taxon>Chryseobacterium group</taxon>
        <taxon>Kaistella</taxon>
    </lineage>
</organism>
<dbReference type="Pfam" id="PF13563">
    <property type="entry name" value="2_5_RNA_ligase2"/>
    <property type="match status" value="1"/>
</dbReference>
<proteinExistence type="predicted"/>
<dbReference type="SUPFAM" id="SSF55144">
    <property type="entry name" value="LigT-like"/>
    <property type="match status" value="1"/>
</dbReference>
<sequence length="174" mass="20740">MSLYFIAVVPHKELRQKTKVFSKDFAKRFNSIKSFENFPHITIIQPFHFDENQEEILVGNFSVMNLISSSFEVFLKNFGCFPNKDKPVVFIKPESSTELQLLYDEVQPMMKFHSYAKIHPHLTVAYKDLSPENFQKAWQEYQTKSFEDSFLVDKICLFKHENKKWNLLKIKYLK</sequence>
<dbReference type="AlphaFoldDB" id="A0A0C1D7X8"/>
<comment type="caution">
    <text evidence="1">The sequence shown here is derived from an EMBL/GenBank/DDBJ whole genome shotgun (WGS) entry which is preliminary data.</text>
</comment>
<name>A0A0C1D7X8_9FLAO</name>
<gene>
    <name evidence="1" type="ORF">OA86_05160</name>
</gene>
<dbReference type="OrthoDB" id="1951600at2"/>
<evidence type="ECO:0000313" key="1">
    <source>
        <dbReference type="EMBL" id="KIA89990.1"/>
    </source>
</evidence>
<dbReference type="STRING" id="266749.SAMN05421876_102262"/>